<evidence type="ECO:0000256" key="2">
    <source>
        <dbReference type="SAM" id="SignalP"/>
    </source>
</evidence>
<evidence type="ECO:0000313" key="3">
    <source>
        <dbReference type="EMBL" id="GCE98049.1"/>
    </source>
</evidence>
<keyword evidence="4" id="KW-1185">Reference proteome</keyword>
<reference evidence="3 4" key="1">
    <citation type="submission" date="2019-01" db="EMBL/GenBank/DDBJ databases">
        <title>Draft Genome Sequencing of Zygosaccharomyces mellis Ca-7.</title>
        <authorList>
            <person name="Shiwa Y."/>
            <person name="Kanesaki Y."/>
            <person name="Ishige T."/>
            <person name="Mura K."/>
            <person name="Hori T."/>
            <person name="Tamura T."/>
        </authorList>
    </citation>
    <scope>NUCLEOTIDE SEQUENCE [LARGE SCALE GENOMIC DNA]</scope>
    <source>
        <strain evidence="3 4">Ca-7</strain>
    </source>
</reference>
<evidence type="ECO:0000313" key="4">
    <source>
        <dbReference type="Proteomes" id="UP000301737"/>
    </source>
</evidence>
<dbReference type="AlphaFoldDB" id="A0A4C2E5P0"/>
<evidence type="ECO:0000256" key="1">
    <source>
        <dbReference type="SAM" id="MobiDB-lite"/>
    </source>
</evidence>
<sequence>MHFISNFVLSVLAASAFEPVVLSAPVNGTAQYGESALSSTASPVASLNNKRASPFGYRPSATPGTGAAVAFAGPYGASNSTQASPEASGAGHPVQSLGVWKRGEQAGAAAGSGISSTSFQAPGPSAVAQASTPSTAAQVSGAGASATQAALPTPGTVGTTTQKIATPSSSKAILTKSPQYPTTSASSKGHGTQFPTQVPPAAPASVQYLI</sequence>
<feature type="region of interest" description="Disordered" evidence="1">
    <location>
        <begin position="147"/>
        <end position="203"/>
    </location>
</feature>
<organism evidence="3 4">
    <name type="scientific">Zygosaccharomyces mellis</name>
    <dbReference type="NCBI Taxonomy" id="42258"/>
    <lineage>
        <taxon>Eukaryota</taxon>
        <taxon>Fungi</taxon>
        <taxon>Dikarya</taxon>
        <taxon>Ascomycota</taxon>
        <taxon>Saccharomycotina</taxon>
        <taxon>Saccharomycetes</taxon>
        <taxon>Saccharomycetales</taxon>
        <taxon>Saccharomycetaceae</taxon>
        <taxon>Zygosaccharomyces</taxon>
    </lineage>
</organism>
<keyword evidence="2" id="KW-0732">Signal</keyword>
<name>A0A4C2E5P0_9SACH</name>
<feature type="chain" id="PRO_5020570383" evidence="2">
    <location>
        <begin position="24"/>
        <end position="210"/>
    </location>
</feature>
<feature type="compositionally biased region" description="Polar residues" evidence="1">
    <location>
        <begin position="147"/>
        <end position="196"/>
    </location>
</feature>
<dbReference type="EMBL" id="BIMX01000003">
    <property type="protein sequence ID" value="GCE98049.1"/>
    <property type="molecule type" value="Genomic_DNA"/>
</dbReference>
<accession>A0A4C2E5P0</accession>
<feature type="compositionally biased region" description="Low complexity" evidence="1">
    <location>
        <begin position="109"/>
        <end position="118"/>
    </location>
</feature>
<dbReference type="Proteomes" id="UP000301737">
    <property type="component" value="Unassembled WGS sequence"/>
</dbReference>
<comment type="caution">
    <text evidence="3">The sequence shown here is derived from an EMBL/GenBank/DDBJ whole genome shotgun (WGS) entry which is preliminary data.</text>
</comment>
<protein>
    <submittedName>
        <fullName evidence="3">Uncharacterized protein</fullName>
    </submittedName>
</protein>
<dbReference type="OrthoDB" id="10648464at2759"/>
<feature type="signal peptide" evidence="2">
    <location>
        <begin position="1"/>
        <end position="23"/>
    </location>
</feature>
<feature type="region of interest" description="Disordered" evidence="1">
    <location>
        <begin position="109"/>
        <end position="132"/>
    </location>
</feature>
<proteinExistence type="predicted"/>
<gene>
    <name evidence="3" type="ORF">ZYGM_004693</name>
</gene>